<reference evidence="7 8" key="1">
    <citation type="submission" date="2017-12" db="EMBL/GenBank/DDBJ databases">
        <title>Hemimetabolous genomes reveal molecular basis of termite eusociality.</title>
        <authorList>
            <person name="Harrison M.C."/>
            <person name="Jongepier E."/>
            <person name="Robertson H.M."/>
            <person name="Arning N."/>
            <person name="Bitard-Feildel T."/>
            <person name="Chao H."/>
            <person name="Childers C.P."/>
            <person name="Dinh H."/>
            <person name="Doddapaneni H."/>
            <person name="Dugan S."/>
            <person name="Gowin J."/>
            <person name="Greiner C."/>
            <person name="Han Y."/>
            <person name="Hu H."/>
            <person name="Hughes D.S.T."/>
            <person name="Huylmans A.-K."/>
            <person name="Kemena C."/>
            <person name="Kremer L.P.M."/>
            <person name="Lee S.L."/>
            <person name="Lopez-Ezquerra A."/>
            <person name="Mallet L."/>
            <person name="Monroy-Kuhn J.M."/>
            <person name="Moser A."/>
            <person name="Murali S.C."/>
            <person name="Muzny D.M."/>
            <person name="Otani S."/>
            <person name="Piulachs M.-D."/>
            <person name="Poelchau M."/>
            <person name="Qu J."/>
            <person name="Schaub F."/>
            <person name="Wada-Katsumata A."/>
            <person name="Worley K.C."/>
            <person name="Xie Q."/>
            <person name="Ylla G."/>
            <person name="Poulsen M."/>
            <person name="Gibbs R.A."/>
            <person name="Schal C."/>
            <person name="Richards S."/>
            <person name="Belles X."/>
            <person name="Korb J."/>
            <person name="Bornberg-Bauer E."/>
        </authorList>
    </citation>
    <scope>NUCLEOTIDE SEQUENCE [LARGE SCALE GENOMIC DNA]</scope>
    <source>
        <tissue evidence="7">Whole body</tissue>
    </source>
</reference>
<dbReference type="Pfam" id="PF07647">
    <property type="entry name" value="SAM_2"/>
    <property type="match status" value="1"/>
</dbReference>
<dbReference type="SUPFAM" id="SSF47769">
    <property type="entry name" value="SAM/Pointed domain"/>
    <property type="match status" value="1"/>
</dbReference>
<dbReference type="Pfam" id="PF00620">
    <property type="entry name" value="RhoGAP"/>
    <property type="match status" value="1"/>
</dbReference>
<dbReference type="InterPro" id="IPR013761">
    <property type="entry name" value="SAM/pointed_sf"/>
</dbReference>
<dbReference type="GO" id="GO:0008286">
    <property type="term" value="P:insulin receptor signaling pathway"/>
    <property type="evidence" value="ECO:0007669"/>
    <property type="project" value="TreeGrafter"/>
</dbReference>
<name>A0A2J7QJX4_9NEOP</name>
<dbReference type="InterPro" id="IPR008936">
    <property type="entry name" value="Rho_GTPase_activation_prot"/>
</dbReference>
<dbReference type="GO" id="GO:0005942">
    <property type="term" value="C:phosphatidylinositol 3-kinase complex"/>
    <property type="evidence" value="ECO:0007669"/>
    <property type="project" value="TreeGrafter"/>
</dbReference>
<dbReference type="SUPFAM" id="SSF55550">
    <property type="entry name" value="SH2 domain"/>
    <property type="match status" value="2"/>
</dbReference>
<dbReference type="PROSITE" id="PS50105">
    <property type="entry name" value="SAM_DOMAIN"/>
    <property type="match status" value="1"/>
</dbReference>
<dbReference type="AlphaFoldDB" id="A0A2J7QJX4"/>
<dbReference type="InterPro" id="IPR000198">
    <property type="entry name" value="RhoGAP_dom"/>
</dbReference>
<feature type="domain" description="SAM" evidence="5">
    <location>
        <begin position="1"/>
        <end position="55"/>
    </location>
</feature>
<dbReference type="PRINTS" id="PR00678">
    <property type="entry name" value="PI3KINASEP85"/>
</dbReference>
<dbReference type="SUPFAM" id="SSF48350">
    <property type="entry name" value="GTPase activation domain, GAP"/>
    <property type="match status" value="1"/>
</dbReference>
<evidence type="ECO:0000256" key="2">
    <source>
        <dbReference type="PROSITE-ProRule" id="PRU00191"/>
    </source>
</evidence>
<protein>
    <recommendedName>
        <fullName evidence="9">Phosphatidylinositol 3-kinase regulatory subunit gamma</fullName>
    </recommendedName>
</protein>
<dbReference type="Gene3D" id="1.10.150.50">
    <property type="entry name" value="Transcription Factor, Ets-1"/>
    <property type="match status" value="1"/>
</dbReference>
<dbReference type="InterPro" id="IPR032498">
    <property type="entry name" value="PI3K_P85_iSH2"/>
</dbReference>
<dbReference type="FunFam" id="3.30.505.10:FF:000100">
    <property type="entry name" value="phosphatidylinositol 3-kinase regulatory subunit gamma"/>
    <property type="match status" value="1"/>
</dbReference>
<evidence type="ECO:0000259" key="6">
    <source>
        <dbReference type="PROSITE" id="PS50238"/>
    </source>
</evidence>
<gene>
    <name evidence="7" type="ORF">B7P43_G03845</name>
</gene>
<dbReference type="PROSITE" id="PS50238">
    <property type="entry name" value="RHOGAP"/>
    <property type="match status" value="1"/>
</dbReference>
<dbReference type="STRING" id="105785.A0A2J7QJX4"/>
<feature type="domain" description="SH2" evidence="4">
    <location>
        <begin position="361"/>
        <end position="455"/>
    </location>
</feature>
<evidence type="ECO:0008006" key="9">
    <source>
        <dbReference type="Google" id="ProtNLM"/>
    </source>
</evidence>
<dbReference type="EMBL" id="NEVH01013548">
    <property type="protein sequence ID" value="PNF28882.1"/>
    <property type="molecule type" value="Genomic_DNA"/>
</dbReference>
<feature type="compositionally biased region" description="Basic and acidic residues" evidence="3">
    <location>
        <begin position="785"/>
        <end position="796"/>
    </location>
</feature>
<dbReference type="SMART" id="SM00252">
    <property type="entry name" value="SH2"/>
    <property type="match status" value="2"/>
</dbReference>
<dbReference type="Pfam" id="PF16454">
    <property type="entry name" value="PI3K_P85_iSH2"/>
    <property type="match status" value="1"/>
</dbReference>
<evidence type="ECO:0000313" key="8">
    <source>
        <dbReference type="Proteomes" id="UP000235965"/>
    </source>
</evidence>
<feature type="domain" description="Rho-GAP" evidence="6">
    <location>
        <begin position="133"/>
        <end position="328"/>
    </location>
</feature>
<dbReference type="InterPro" id="IPR001660">
    <property type="entry name" value="SAM"/>
</dbReference>
<dbReference type="PRINTS" id="PR00401">
    <property type="entry name" value="SH2DOMAIN"/>
</dbReference>
<keyword evidence="8" id="KW-1185">Reference proteome</keyword>
<evidence type="ECO:0000259" key="5">
    <source>
        <dbReference type="PROSITE" id="PS50105"/>
    </source>
</evidence>
<dbReference type="InterPro" id="IPR035022">
    <property type="entry name" value="PI3kinase_P85_nSH2"/>
</dbReference>
<sequence length="816" mass="94258">MTSVNLHRYVDTFKSQGIKGSDLLELSTDKLEKMGITEEFYQKTIMVCLDELVHSAQLTVKDISDVNTVRELTFAILKRCDKCNKYQREILQQQFLCQECGQGAHMSSALRHQGSFFSVDQPPYHQLKTVFGIGLCYLFYSCDDRAPQLLLRCVRELESRARSDLTLDLYQLYQASPPVDQYEDVRRKLQADVMSVDLSGYDFSTISSVLRKFLLELPDTVIPVQWYHKFIDVSGITNDEQCASCVSRLVQELPERHKSTLRFLMVHFCQICQLQYTRGMTELPTRIIDFLCYAILRPPWNKAIDMVYNTKAHLRIVEMLLLHADWGVERPLFAARTTNLRNFEMEIDVGECPSSLQDAEWYWGNISREDVNEKFMDTPDGTFLVRNSSSKSGEYTLTLRKGGSNKLIKILQRNGKYGFSEPFKFDTVTELIHHFRTTSLAQYNSVLDIKLLYPVSRKEKGHETAALGDTVSVAKMLMNVHKEYTAKVNIFEGYAEDFSCTSRDVCLKRYALEAFQVAMKIFENQIVLLENFQKHTQASEIQNTHDNINLLKHHLKSVQDGQRQVEDKLKQQFAYCHTLEREMLTLNADIIHLFRLKEKYQRCLKQRGIRQQCITQFLMAEECSEMTLEDLQSDVKVEDMPHQHEGTWLLKNCTRKNAEHLLSGQPDGTFLVRPSRTGQYALSIVCNGVVNHCIIFETVHGFGFVESYIIFESLKSLVVHYAQNSLEEYNDLLSTTLAYPVYGTSQNQPLLLSKEKVRGKAKYEKNKQKQNDKQERVQDLVTQQEESHQDSDRESWQQENQTQVSGGGGYVLAHPR</sequence>
<feature type="compositionally biased region" description="Basic and acidic residues" evidence="3">
    <location>
        <begin position="761"/>
        <end position="778"/>
    </location>
</feature>
<dbReference type="OrthoDB" id="3175255at2759"/>
<dbReference type="CDD" id="cd00159">
    <property type="entry name" value="RhoGAP"/>
    <property type="match status" value="1"/>
</dbReference>
<dbReference type="EMBL" id="NEVH01013548">
    <property type="protein sequence ID" value="PNF28883.1"/>
    <property type="molecule type" value="Genomic_DNA"/>
</dbReference>
<dbReference type="InterPro" id="IPR036860">
    <property type="entry name" value="SH2_dom_sf"/>
</dbReference>
<keyword evidence="1 2" id="KW-0727">SH2 domain</keyword>
<dbReference type="Pfam" id="PF00017">
    <property type="entry name" value="SH2"/>
    <property type="match status" value="2"/>
</dbReference>
<comment type="caution">
    <text evidence="7">The sequence shown here is derived from an EMBL/GenBank/DDBJ whole genome shotgun (WGS) entry which is preliminary data.</text>
</comment>
<evidence type="ECO:0000259" key="4">
    <source>
        <dbReference type="PROSITE" id="PS50001"/>
    </source>
</evidence>
<dbReference type="SMART" id="SM00324">
    <property type="entry name" value="RhoGAP"/>
    <property type="match status" value="1"/>
</dbReference>
<dbReference type="CDD" id="cd09942">
    <property type="entry name" value="SH2_nSH2_p85_like"/>
    <property type="match status" value="1"/>
</dbReference>
<dbReference type="InterPro" id="IPR000980">
    <property type="entry name" value="SH2"/>
</dbReference>
<organism evidence="7 8">
    <name type="scientific">Cryptotermes secundus</name>
    <dbReference type="NCBI Taxonomy" id="105785"/>
    <lineage>
        <taxon>Eukaryota</taxon>
        <taxon>Metazoa</taxon>
        <taxon>Ecdysozoa</taxon>
        <taxon>Arthropoda</taxon>
        <taxon>Hexapoda</taxon>
        <taxon>Insecta</taxon>
        <taxon>Pterygota</taxon>
        <taxon>Neoptera</taxon>
        <taxon>Polyneoptera</taxon>
        <taxon>Dictyoptera</taxon>
        <taxon>Blattodea</taxon>
        <taxon>Blattoidea</taxon>
        <taxon>Termitoidae</taxon>
        <taxon>Kalotermitidae</taxon>
        <taxon>Cryptotermitinae</taxon>
        <taxon>Cryptotermes</taxon>
    </lineage>
</organism>
<accession>A0A2J7QJX4</accession>
<dbReference type="PANTHER" id="PTHR10155:SF10">
    <property type="entry name" value="PI3K21B, ISOFORM B"/>
    <property type="match status" value="1"/>
</dbReference>
<proteinExistence type="predicted"/>
<dbReference type="PROSITE" id="PS50001">
    <property type="entry name" value="SH2"/>
    <property type="match status" value="2"/>
</dbReference>
<dbReference type="InParanoid" id="A0A2J7QJX4"/>
<evidence type="ECO:0000256" key="3">
    <source>
        <dbReference type="SAM" id="MobiDB-lite"/>
    </source>
</evidence>
<evidence type="ECO:0000313" key="7">
    <source>
        <dbReference type="EMBL" id="PNF28882.1"/>
    </source>
</evidence>
<dbReference type="Proteomes" id="UP000235965">
    <property type="component" value="Unassembled WGS sequence"/>
</dbReference>
<dbReference type="GO" id="GO:0046935">
    <property type="term" value="F:1-phosphatidylinositol-3-kinase regulator activity"/>
    <property type="evidence" value="ECO:0007669"/>
    <property type="project" value="TreeGrafter"/>
</dbReference>
<feature type="region of interest" description="Disordered" evidence="3">
    <location>
        <begin position="761"/>
        <end position="816"/>
    </location>
</feature>
<dbReference type="Gene3D" id="1.10.287.1490">
    <property type="match status" value="1"/>
</dbReference>
<feature type="domain" description="SH2" evidence="4">
    <location>
        <begin position="648"/>
        <end position="741"/>
    </location>
</feature>
<dbReference type="PANTHER" id="PTHR10155">
    <property type="entry name" value="PHOSPHATIDYLINOSITOL 3-KINASE REGULATORY SUBUNIT"/>
    <property type="match status" value="1"/>
</dbReference>
<evidence type="ECO:0000256" key="1">
    <source>
        <dbReference type="ARBA" id="ARBA00022999"/>
    </source>
</evidence>
<dbReference type="Gene3D" id="3.30.505.10">
    <property type="entry name" value="SH2 domain"/>
    <property type="match status" value="2"/>
</dbReference>
<dbReference type="FunFam" id="3.30.505.10:FF:000014">
    <property type="entry name" value="Phosphatidylinositol 3-kinase regulatory subunit alpha"/>
    <property type="match status" value="1"/>
</dbReference>
<dbReference type="GO" id="GO:0046854">
    <property type="term" value="P:phosphatidylinositol phosphate biosynthetic process"/>
    <property type="evidence" value="ECO:0007669"/>
    <property type="project" value="TreeGrafter"/>
</dbReference>
<dbReference type="Gene3D" id="1.10.555.10">
    <property type="entry name" value="Rho GTPase activation protein"/>
    <property type="match status" value="1"/>
</dbReference>